<feature type="domain" description="Mo-dependent nitrogenase C-terminal" evidence="1">
    <location>
        <begin position="30"/>
        <end position="65"/>
    </location>
</feature>
<reference evidence="2 3" key="1">
    <citation type="journal article" date="2020" name="ISME J.">
        <title>Comparative genomics reveals insights into cyanobacterial evolution and habitat adaptation.</title>
        <authorList>
            <person name="Chen M.Y."/>
            <person name="Teng W.K."/>
            <person name="Zhao L."/>
            <person name="Hu C.X."/>
            <person name="Zhou Y.K."/>
            <person name="Han B.P."/>
            <person name="Song L.R."/>
            <person name="Shu W.S."/>
        </authorList>
    </citation>
    <scope>NUCLEOTIDE SEQUENCE [LARGE SCALE GENOMIC DNA]</scope>
    <source>
        <strain evidence="2 3">FACHB-119</strain>
    </source>
</reference>
<dbReference type="Pfam" id="PF06967">
    <property type="entry name" value="Mo-nitro_C"/>
    <property type="match status" value="1"/>
</dbReference>
<dbReference type="Proteomes" id="UP000661112">
    <property type="component" value="Unassembled WGS sequence"/>
</dbReference>
<comment type="caution">
    <text evidence="2">The sequence shown here is derived from an EMBL/GenBank/DDBJ whole genome shotgun (WGS) entry which is preliminary data.</text>
</comment>
<gene>
    <name evidence="2" type="ORF">H6G83_22400</name>
</gene>
<accession>A0ABR8D8R5</accession>
<evidence type="ECO:0000313" key="2">
    <source>
        <dbReference type="EMBL" id="MBD2503322.1"/>
    </source>
</evidence>
<name>A0ABR8D8R5_9NOST</name>
<proteinExistence type="predicted"/>
<organism evidence="2 3">
    <name type="scientific">Anabaena azotica FACHB-119</name>
    <dbReference type="NCBI Taxonomy" id="947527"/>
    <lineage>
        <taxon>Bacteria</taxon>
        <taxon>Bacillati</taxon>
        <taxon>Cyanobacteriota</taxon>
        <taxon>Cyanophyceae</taxon>
        <taxon>Nostocales</taxon>
        <taxon>Nostocaceae</taxon>
        <taxon>Anabaena</taxon>
        <taxon>Anabaena azotica</taxon>
    </lineage>
</organism>
<sequence length="65" mass="7859">MCLTQRRKGAKLQRKRTVILRFHILIQQRQIFNHAIAHIPPLCKLNPLYEQLMGWRFRAQCYLAQ</sequence>
<evidence type="ECO:0000259" key="1">
    <source>
        <dbReference type="Pfam" id="PF06967"/>
    </source>
</evidence>
<keyword evidence="3" id="KW-1185">Reference proteome</keyword>
<dbReference type="EMBL" id="JACJSG010000033">
    <property type="protein sequence ID" value="MBD2503322.1"/>
    <property type="molecule type" value="Genomic_DNA"/>
</dbReference>
<protein>
    <recommendedName>
        <fullName evidence="1">Mo-dependent nitrogenase C-terminal domain-containing protein</fullName>
    </recommendedName>
</protein>
<dbReference type="InterPro" id="IPR009717">
    <property type="entry name" value="Mo-dep_Nase_C"/>
</dbReference>
<evidence type="ECO:0000313" key="3">
    <source>
        <dbReference type="Proteomes" id="UP000661112"/>
    </source>
</evidence>